<dbReference type="STRING" id="46506.AA415_02204"/>
<dbReference type="PROSITE" id="PS51257">
    <property type="entry name" value="PROKAR_LIPOPROTEIN"/>
    <property type="match status" value="1"/>
</dbReference>
<dbReference type="CDD" id="cd14948">
    <property type="entry name" value="BACON"/>
    <property type="match status" value="1"/>
</dbReference>
<dbReference type="Proteomes" id="UP000467334">
    <property type="component" value="Unassembled WGS sequence"/>
</dbReference>
<reference evidence="5 6" key="1">
    <citation type="journal article" date="2016" name="BMC Genomics">
        <title>Type VI secretion systems of human gut Bacteroidales segregate into three genetic architectures, two of which are contained on mobile genetic elements.</title>
        <authorList>
            <person name="Coyne M.J."/>
            <person name="Roelofs K.G."/>
            <person name="Comstock L.E."/>
        </authorList>
    </citation>
    <scope>NUCLEOTIDE SEQUENCE [LARGE SCALE GENOMIC DNA]</scope>
    <source>
        <strain evidence="5 6">CL09T03C01</strain>
    </source>
</reference>
<dbReference type="AlphaFoldDB" id="A0A108T6H2"/>
<dbReference type="Pfam" id="PF19190">
    <property type="entry name" value="BACON_2"/>
    <property type="match status" value="1"/>
</dbReference>
<keyword evidence="6" id="KW-1185">Reference proteome</keyword>
<evidence type="ECO:0000259" key="3">
    <source>
        <dbReference type="Pfam" id="PF19190"/>
    </source>
</evidence>
<reference evidence="5" key="2">
    <citation type="submission" date="2016-01" db="EMBL/GenBank/DDBJ databases">
        <authorList>
            <person name="McClelland M."/>
            <person name="Jain A."/>
            <person name="Saraogi P."/>
            <person name="Mendelson R."/>
            <person name="Westerman R."/>
            <person name="SanMiguel P."/>
            <person name="Csonka L."/>
        </authorList>
    </citation>
    <scope>NUCLEOTIDE SEQUENCE</scope>
    <source>
        <strain evidence="5">CL09T03C01</strain>
    </source>
</reference>
<sequence length="651" mass="71678" precursor="true">MKTTFFYLKAMFAACLTLAIFAACSDDDDKSSLSSKIELSSNESEAVLAKPAEGATAITFDIKFTATGEWKAKTSHGWLSLDKKRGTAGEHTILVTVKENKEVANREAKITIAGNNNAEPVVVTVVQHGIDAELVFNTPDGDGNSDNSMELKINNEAGSIAGTVEVVSNYDWTVEIAEEWLSYEITEAGDNGVSKNISFYADPQKLSSFSEEASVSFTYKSATKATPVVVSYKVKVNIVPTVTFTVNDEEISEFSLERDIDDNFKKIVTVTSNFKGIFSDLPEWLVIENITGESITDQEGIAPFGEADFFTSEQTLIFSLKDEYLDTEKYEPASLKITGNKTGEIEFTPLTVKFNGAGNDYISVNAEGFGQQNTENGYYTFEAEGNTEIDDFGKGISKSFSVKAGDNTNCYLAKMVNNRPTNTYINGKDDNADEWWAMVRPKPATRSKIESQEYDLILKDRYIYESPMDPNAASKKRYLALFVVPNTVETFADLFDEDGELLPEYEDKFIKVEQKGLKKNYEFVVKGLSLGGTIYELKDGNITVPATGGEFQVVLEANNIDMETDGLGFYYRITGEPYQEGWDGIASYAPDAPDSFVTATIKGNEDGSVSSTLTITENESPSPRTERSCGFVADTGNELLCKFTITQKGKE</sequence>
<feature type="region of interest" description="Disordered" evidence="1">
    <location>
        <begin position="608"/>
        <end position="628"/>
    </location>
</feature>
<evidence type="ECO:0000313" key="7">
    <source>
        <dbReference type="Proteomes" id="UP000467334"/>
    </source>
</evidence>
<evidence type="ECO:0000313" key="6">
    <source>
        <dbReference type="Proteomes" id="UP000056419"/>
    </source>
</evidence>
<feature type="signal peptide" evidence="2">
    <location>
        <begin position="1"/>
        <end position="22"/>
    </location>
</feature>
<comment type="caution">
    <text evidence="5">The sequence shown here is derived from an EMBL/GenBank/DDBJ whole genome shotgun (WGS) entry which is preliminary data.</text>
</comment>
<protein>
    <submittedName>
        <fullName evidence="4">BACON domain-containing protein</fullName>
    </submittedName>
    <submittedName>
        <fullName evidence="5">Putative binding domain, N-terminal</fullName>
    </submittedName>
</protein>
<feature type="domain" description="BACON" evidence="3">
    <location>
        <begin position="56"/>
        <end position="126"/>
    </location>
</feature>
<dbReference type="GeneID" id="31797659"/>
<reference evidence="4 7" key="3">
    <citation type="journal article" date="2019" name="Nat. Med.">
        <title>A library of human gut bacterial isolates paired with longitudinal multiomics data enables mechanistic microbiome research.</title>
        <authorList>
            <person name="Poyet M."/>
            <person name="Groussin M."/>
            <person name="Gibbons S.M."/>
            <person name="Avila-Pacheco J."/>
            <person name="Jiang X."/>
            <person name="Kearney S.M."/>
            <person name="Perrotta A.R."/>
            <person name="Berdy B."/>
            <person name="Zhao S."/>
            <person name="Lieberman T.D."/>
            <person name="Swanson P.K."/>
            <person name="Smith M."/>
            <person name="Roesemann S."/>
            <person name="Alexander J.E."/>
            <person name="Rich S.A."/>
            <person name="Livny J."/>
            <person name="Vlamakis H."/>
            <person name="Clish C."/>
            <person name="Bullock K."/>
            <person name="Deik A."/>
            <person name="Scott J."/>
            <person name="Pierce K.A."/>
            <person name="Xavier R.J."/>
            <person name="Alm E.J."/>
        </authorList>
    </citation>
    <scope>NUCLEOTIDE SEQUENCE [LARGE SCALE GENOMIC DNA]</scope>
    <source>
        <strain evidence="4 7">BIOML-A6</strain>
    </source>
</reference>
<dbReference type="Proteomes" id="UP000056419">
    <property type="component" value="Unassembled WGS sequence"/>
</dbReference>
<name>A0A108T6H2_BACSE</name>
<evidence type="ECO:0000313" key="5">
    <source>
        <dbReference type="EMBL" id="KWR54261.1"/>
    </source>
</evidence>
<accession>A0A108T6H2</accession>
<dbReference type="RefSeq" id="WP_005655760.1">
    <property type="nucleotide sequence ID" value="NZ_DAWEKG010000014.1"/>
</dbReference>
<gene>
    <name evidence="5" type="ORF">AA415_02204</name>
    <name evidence="4" type="ORF">F9958_06255</name>
</gene>
<organism evidence="5 6">
    <name type="scientific">Bacteroides stercoris</name>
    <dbReference type="NCBI Taxonomy" id="46506"/>
    <lineage>
        <taxon>Bacteria</taxon>
        <taxon>Pseudomonadati</taxon>
        <taxon>Bacteroidota</taxon>
        <taxon>Bacteroidia</taxon>
        <taxon>Bacteroidales</taxon>
        <taxon>Bacteroidaceae</taxon>
        <taxon>Bacteroides</taxon>
    </lineage>
</organism>
<dbReference type="InterPro" id="IPR024361">
    <property type="entry name" value="BACON"/>
</dbReference>
<dbReference type="PATRIC" id="fig|46506.5.peg.2361"/>
<evidence type="ECO:0000256" key="2">
    <source>
        <dbReference type="SAM" id="SignalP"/>
    </source>
</evidence>
<feature type="compositionally biased region" description="Polar residues" evidence="1">
    <location>
        <begin position="608"/>
        <end position="623"/>
    </location>
</feature>
<dbReference type="EMBL" id="WCLE01000010">
    <property type="protein sequence ID" value="KAB5315152.1"/>
    <property type="molecule type" value="Genomic_DNA"/>
</dbReference>
<dbReference type="Gene3D" id="2.60.40.10">
    <property type="entry name" value="Immunoglobulins"/>
    <property type="match status" value="1"/>
</dbReference>
<proteinExistence type="predicted"/>
<dbReference type="InterPro" id="IPR013783">
    <property type="entry name" value="Ig-like_fold"/>
</dbReference>
<evidence type="ECO:0000313" key="4">
    <source>
        <dbReference type="EMBL" id="KAB5315152.1"/>
    </source>
</evidence>
<feature type="chain" id="PRO_5033728465" evidence="2">
    <location>
        <begin position="23"/>
        <end position="651"/>
    </location>
</feature>
<dbReference type="EMBL" id="LRGC01000009">
    <property type="protein sequence ID" value="KWR54261.1"/>
    <property type="molecule type" value="Genomic_DNA"/>
</dbReference>
<keyword evidence="2" id="KW-0732">Signal</keyword>
<evidence type="ECO:0000256" key="1">
    <source>
        <dbReference type="SAM" id="MobiDB-lite"/>
    </source>
</evidence>